<proteinExistence type="predicted"/>
<dbReference type="PANTHER" id="PTHR36531:SF2">
    <property type="entry name" value="CRISPR-ASSOCIATED EXONUCLEASE CAS4"/>
    <property type="match status" value="1"/>
</dbReference>
<sequence length="376" mass="43344">MTQENQNNGPDDWATLDELLDNLNGDSFQDWYRERQYRQNIENGTPYFNNPGDIPEPERHSPSSLLQCQRKISYRQYNAAAEQSDPQGIFWFGTRFEEDLASSFLECAVTATGTYVRNTDWIDFKIDTDVGEIQIKGATDPLIVDCDSTPILPTEIKTKSSIENIDSPNRHHRAQFHAYLVGLSEKYEIDLTEGVLMYVSRDSLDAKFFHIQFDSEFWDQVVLAWAADHTEYRLRRQLPPPEPEYDWECKFCSYQHRCGQASTGYEATHLHGFLPDFEYPREKIVSYLEANPEMRIPPTLAIQHPDLADRFDVYNWQCRVCGESFRLEDVSDQSDSLGSPNCPTCASDGIPATLHDPRIDEQIRISTPTNVMEVEQ</sequence>
<evidence type="ECO:0000313" key="3">
    <source>
        <dbReference type="Proteomes" id="UP000198775"/>
    </source>
</evidence>
<dbReference type="PANTHER" id="PTHR36531">
    <property type="entry name" value="CRISPR-ASSOCIATED EXONUCLEASE CAS4"/>
    <property type="match status" value="1"/>
</dbReference>
<organism evidence="2 3">
    <name type="scientific">Halorientalis persicus</name>
    <dbReference type="NCBI Taxonomy" id="1367881"/>
    <lineage>
        <taxon>Archaea</taxon>
        <taxon>Methanobacteriati</taxon>
        <taxon>Methanobacteriota</taxon>
        <taxon>Stenosarchaea group</taxon>
        <taxon>Halobacteria</taxon>
        <taxon>Halobacteriales</taxon>
        <taxon>Haloarculaceae</taxon>
        <taxon>Halorientalis</taxon>
    </lineage>
</organism>
<dbReference type="Gene3D" id="3.90.320.10">
    <property type="match status" value="1"/>
</dbReference>
<accession>A0A1H8W9R2</accession>
<dbReference type="AlphaFoldDB" id="A0A1H8W9R2"/>
<dbReference type="EMBL" id="FOCX01000052">
    <property type="protein sequence ID" value="SEP24263.1"/>
    <property type="molecule type" value="Genomic_DNA"/>
</dbReference>
<dbReference type="InterPro" id="IPR011604">
    <property type="entry name" value="PDDEXK-like_dom_sf"/>
</dbReference>
<dbReference type="RefSeq" id="WP_092664630.1">
    <property type="nucleotide sequence ID" value="NZ_FOCX01000052.1"/>
</dbReference>
<keyword evidence="3" id="KW-1185">Reference proteome</keyword>
<feature type="region of interest" description="Disordered" evidence="1">
    <location>
        <begin position="42"/>
        <end position="62"/>
    </location>
</feature>
<dbReference type="Proteomes" id="UP000198775">
    <property type="component" value="Unassembled WGS sequence"/>
</dbReference>
<name>A0A1H8W9R2_9EURY</name>
<protein>
    <submittedName>
        <fullName evidence="2">Uncharacterized protein</fullName>
    </submittedName>
</protein>
<dbReference type="InterPro" id="IPR051827">
    <property type="entry name" value="Cas4_exonuclease"/>
</dbReference>
<gene>
    <name evidence="2" type="ORF">SAMN05216388_105214</name>
</gene>
<evidence type="ECO:0000313" key="2">
    <source>
        <dbReference type="EMBL" id="SEP24263.1"/>
    </source>
</evidence>
<reference evidence="3" key="1">
    <citation type="submission" date="2016-10" db="EMBL/GenBank/DDBJ databases">
        <authorList>
            <person name="Varghese N."/>
            <person name="Submissions S."/>
        </authorList>
    </citation>
    <scope>NUCLEOTIDE SEQUENCE [LARGE SCALE GENOMIC DNA]</scope>
    <source>
        <strain evidence="3">IBRC-M 10043</strain>
    </source>
</reference>
<evidence type="ECO:0000256" key="1">
    <source>
        <dbReference type="SAM" id="MobiDB-lite"/>
    </source>
</evidence>
<dbReference type="OrthoDB" id="10444at2157"/>